<feature type="compositionally biased region" description="Low complexity" evidence="6">
    <location>
        <begin position="1462"/>
        <end position="1477"/>
    </location>
</feature>
<organism evidence="8 9">
    <name type="scientific">Linnemannia gamsii</name>
    <dbReference type="NCBI Taxonomy" id="64522"/>
    <lineage>
        <taxon>Eukaryota</taxon>
        <taxon>Fungi</taxon>
        <taxon>Fungi incertae sedis</taxon>
        <taxon>Mucoromycota</taxon>
        <taxon>Mortierellomycotina</taxon>
        <taxon>Mortierellomycetes</taxon>
        <taxon>Mortierellales</taxon>
        <taxon>Mortierellaceae</taxon>
        <taxon>Linnemannia</taxon>
    </lineage>
</organism>
<feature type="compositionally biased region" description="Low complexity" evidence="6">
    <location>
        <begin position="1929"/>
        <end position="1940"/>
    </location>
</feature>
<protein>
    <recommendedName>
        <fullName evidence="1">site-specific DNA-methyltransferase (adenine-specific)</fullName>
        <ecNumber evidence="1">2.1.1.72</ecNumber>
    </recommendedName>
</protein>
<feature type="region of interest" description="Disordered" evidence="6">
    <location>
        <begin position="1"/>
        <end position="96"/>
    </location>
</feature>
<evidence type="ECO:0000256" key="6">
    <source>
        <dbReference type="SAM" id="MobiDB-lite"/>
    </source>
</evidence>
<dbReference type="Proteomes" id="UP001194696">
    <property type="component" value="Unassembled WGS sequence"/>
</dbReference>
<dbReference type="InterPro" id="IPR011639">
    <property type="entry name" value="MethylTrfase_TaqI-like_dom"/>
</dbReference>
<feature type="compositionally biased region" description="Low complexity" evidence="6">
    <location>
        <begin position="218"/>
        <end position="275"/>
    </location>
</feature>
<dbReference type="PANTHER" id="PTHR33841:SF1">
    <property type="entry name" value="DNA METHYLTRANSFERASE A"/>
    <property type="match status" value="1"/>
</dbReference>
<feature type="compositionally biased region" description="Low complexity" evidence="6">
    <location>
        <begin position="36"/>
        <end position="62"/>
    </location>
</feature>
<evidence type="ECO:0000256" key="4">
    <source>
        <dbReference type="ARBA" id="ARBA00022691"/>
    </source>
</evidence>
<feature type="region of interest" description="Disordered" evidence="6">
    <location>
        <begin position="844"/>
        <end position="897"/>
    </location>
</feature>
<evidence type="ECO:0000313" key="8">
    <source>
        <dbReference type="EMBL" id="KAG0281465.1"/>
    </source>
</evidence>
<dbReference type="EMBL" id="JAAAIM010001180">
    <property type="protein sequence ID" value="KAG0281465.1"/>
    <property type="molecule type" value="Genomic_DNA"/>
</dbReference>
<dbReference type="PROSITE" id="PS00092">
    <property type="entry name" value="N6_MTASE"/>
    <property type="match status" value="1"/>
</dbReference>
<feature type="region of interest" description="Disordered" evidence="6">
    <location>
        <begin position="1220"/>
        <end position="1241"/>
    </location>
</feature>
<feature type="region of interest" description="Disordered" evidence="6">
    <location>
        <begin position="1654"/>
        <end position="1731"/>
    </location>
</feature>
<dbReference type="PRINTS" id="PR00507">
    <property type="entry name" value="N12N6MTFRASE"/>
</dbReference>
<feature type="domain" description="Type II methyltransferase M.TaqI-like" evidence="7">
    <location>
        <begin position="889"/>
        <end position="964"/>
    </location>
</feature>
<comment type="caution">
    <text evidence="8">The sequence shown here is derived from an EMBL/GenBank/DDBJ whole genome shotgun (WGS) entry which is preliminary data.</text>
</comment>
<feature type="compositionally biased region" description="Polar residues" evidence="6">
    <location>
        <begin position="1796"/>
        <end position="1805"/>
    </location>
</feature>
<dbReference type="SUPFAM" id="SSF53335">
    <property type="entry name" value="S-adenosyl-L-methionine-dependent methyltransferases"/>
    <property type="match status" value="1"/>
</dbReference>
<dbReference type="InterPro" id="IPR050953">
    <property type="entry name" value="N4_N6_ade-DNA_methylase"/>
</dbReference>
<name>A0ABQ7JNX0_9FUNG</name>
<feature type="region of interest" description="Disordered" evidence="6">
    <location>
        <begin position="1770"/>
        <end position="1805"/>
    </location>
</feature>
<feature type="compositionally biased region" description="Low complexity" evidence="6">
    <location>
        <begin position="1498"/>
        <end position="1512"/>
    </location>
</feature>
<gene>
    <name evidence="8" type="ORF">BGZ96_001131</name>
</gene>
<keyword evidence="9" id="KW-1185">Reference proteome</keyword>
<comment type="catalytic activity">
    <reaction evidence="5">
        <text>a 2'-deoxyadenosine in DNA + S-adenosyl-L-methionine = an N(6)-methyl-2'-deoxyadenosine in DNA + S-adenosyl-L-homocysteine + H(+)</text>
        <dbReference type="Rhea" id="RHEA:15197"/>
        <dbReference type="Rhea" id="RHEA-COMP:12418"/>
        <dbReference type="Rhea" id="RHEA-COMP:12419"/>
        <dbReference type="ChEBI" id="CHEBI:15378"/>
        <dbReference type="ChEBI" id="CHEBI:57856"/>
        <dbReference type="ChEBI" id="CHEBI:59789"/>
        <dbReference type="ChEBI" id="CHEBI:90615"/>
        <dbReference type="ChEBI" id="CHEBI:90616"/>
        <dbReference type="EC" id="2.1.1.72"/>
    </reaction>
</comment>
<dbReference type="Gene3D" id="3.40.50.150">
    <property type="entry name" value="Vaccinia Virus protein VP39"/>
    <property type="match status" value="1"/>
</dbReference>
<feature type="region of interest" description="Disordered" evidence="6">
    <location>
        <begin position="1910"/>
        <end position="1950"/>
    </location>
</feature>
<evidence type="ECO:0000259" key="7">
    <source>
        <dbReference type="Pfam" id="PF07669"/>
    </source>
</evidence>
<accession>A0ABQ7JNX0</accession>
<dbReference type="Pfam" id="PF07669">
    <property type="entry name" value="Eco57I"/>
    <property type="match status" value="1"/>
</dbReference>
<evidence type="ECO:0000256" key="3">
    <source>
        <dbReference type="ARBA" id="ARBA00022679"/>
    </source>
</evidence>
<feature type="compositionally biased region" description="Low complexity" evidence="6">
    <location>
        <begin position="1773"/>
        <end position="1784"/>
    </location>
</feature>
<dbReference type="InterPro" id="IPR029063">
    <property type="entry name" value="SAM-dependent_MTases_sf"/>
</dbReference>
<feature type="region of interest" description="Disordered" evidence="6">
    <location>
        <begin position="1498"/>
        <end position="1519"/>
    </location>
</feature>
<evidence type="ECO:0000256" key="5">
    <source>
        <dbReference type="ARBA" id="ARBA00047942"/>
    </source>
</evidence>
<feature type="compositionally biased region" description="Basic and acidic residues" evidence="6">
    <location>
        <begin position="1220"/>
        <end position="1235"/>
    </location>
</feature>
<dbReference type="EC" id="2.1.1.72" evidence="1"/>
<feature type="compositionally biased region" description="Low complexity" evidence="6">
    <location>
        <begin position="79"/>
        <end position="90"/>
    </location>
</feature>
<feature type="region of interest" description="Disordered" evidence="6">
    <location>
        <begin position="1462"/>
        <end position="1481"/>
    </location>
</feature>
<feature type="region of interest" description="Disordered" evidence="6">
    <location>
        <begin position="1548"/>
        <end position="1570"/>
    </location>
</feature>
<keyword evidence="3" id="KW-0808">Transferase</keyword>
<reference evidence="8 9" key="1">
    <citation type="journal article" date="2020" name="Fungal Divers.">
        <title>Resolving the Mortierellaceae phylogeny through synthesis of multi-gene phylogenetics and phylogenomics.</title>
        <authorList>
            <person name="Vandepol N."/>
            <person name="Liber J."/>
            <person name="Desiro A."/>
            <person name="Na H."/>
            <person name="Kennedy M."/>
            <person name="Barry K."/>
            <person name="Grigoriev I.V."/>
            <person name="Miller A.N."/>
            <person name="O'Donnell K."/>
            <person name="Stajich J.E."/>
            <person name="Bonito G."/>
        </authorList>
    </citation>
    <scope>NUCLEOTIDE SEQUENCE [LARGE SCALE GENOMIC DNA]</scope>
    <source>
        <strain evidence="8 9">AD045</strain>
    </source>
</reference>
<keyword evidence="4" id="KW-0949">S-adenosyl-L-methionine</keyword>
<dbReference type="InterPro" id="IPR002052">
    <property type="entry name" value="DNA_methylase_N6_adenine_CS"/>
</dbReference>
<evidence type="ECO:0000256" key="2">
    <source>
        <dbReference type="ARBA" id="ARBA00022603"/>
    </source>
</evidence>
<keyword evidence="2" id="KW-0489">Methyltransferase</keyword>
<evidence type="ECO:0000256" key="1">
    <source>
        <dbReference type="ARBA" id="ARBA00011900"/>
    </source>
</evidence>
<feature type="region of interest" description="Disordered" evidence="6">
    <location>
        <begin position="218"/>
        <end position="322"/>
    </location>
</feature>
<feature type="compositionally biased region" description="Polar residues" evidence="6">
    <location>
        <begin position="8"/>
        <end position="35"/>
    </location>
</feature>
<sequence length="1988" mass="215863">MPHFRGQLVQSQSGDSSYQRRYYSSTHPSVKSPGSTTTTPHTTTSAGMVSAAGASDTSSSGTIPAGATSSSILAGRQISSKSASASPGSSMRKTTSVKRLLQLTDASSSGNSSFGGAGASQDAFGIVSIQLGRLLISTRQHVRGFLDSFIRPKSDGTSKDDINAVHPNLERVLLDLLNGMLQSHNAFAARDNISSQQQPMTFRPTLVRSLAHLQELLSPTPTYPSSTNNTNTTNNHTSTSIPAPSSSLSSTSSSLFASPSHSLSSSPLSPSSPLTNRSADDLSAVDSSRRHGIPSRHPPSRLSTSTSYHPEAMDTETDVDSDTDLLLESGVAGGRATTLNPDIHLGSLSTTPVASGANTPALTTATPLSIAGPAEASTGPVDDSDGSTTAADLYMSTIEFLALMTAFVSVVCWLMQTRLLDNGLANRDLSTTAAAMEGIDMEQDGPETGRWDGCSRLKEFLNLFDDLDNVLNPIKEALSRSHGSQQRWQQHVDEKESDAGLDPMDFVGLFSWHYFLFASDRESPFNREAHAVDIPSMHSIHFDVILNELYTTHILSMTAKEHQKDHGQFYTPPGVVDFMWKRTIIDRGRLLDQFVESMPSILSTPHSFACQQECLIPTALDPCLGVSTFLSCYVRLLIQEAQRDHVETIWRSEAACKLLLSQICENVWGIELDGFAFWMARCGILVALMPLVQHVEAFSHHPHNHHQPPPPPQQHYQYQRQHQYQQQQQTQLPRLHLFRSDTLQLTVPDGTSPKTSWDRRCILQLRNPSRLQFDFIVTNPPYMIRKTGTFSAPDPEVYDWSILGASFATAASAAVGVLPEGSSPALKAKSRSSVKSSKIVFEEEERLTPSTVDTGDDDSGSEAMMTPGHGGDRPIKSASESATQSPRTKKLATQVRPTGSKGMMQAYGYFVWFAAQRIKPGKGVVCMITASQWLTLEFAVKLRAWLFENCLMDEFYQFEPYKVFSKVQTDSLIFKIRAIPPDLLPSTSSPMSSSSPLPLGDHRTVFLRHTDHHKPLAGILQDYMAFYSTTEELQVGQPSSSFVVESSTNNNNDVNIMVSSKTREELAAVIMAPSATPNTSTGATASGKGDEAAAPATYTYSFAPMMPASVLTTYMLALTQDLGAICSAGTKKMNRLRAMEPLLWHRGPNTNPVYGLVVRMEYARAMFGENMTSRWFRPALYWNGKNSPEGPPPTTKVGGTSTSAALAAVPSKALHREGQFWQGRDRQRLSRKEGSPAESYCVPTSDTQRMYALCMVDKESVKVLRQQVEQKVEGSQALWNYLTDVRSHFQPGLASKRKVASSGKSQSVDDEGVAFCSTNQCGADVPEKIVHPINYGYFSKTQPRQRFFLDTDSLAVTNQCIYLTLNKLSSHYDAEQCPPLIYFLTLLNSTTLQFFVLHHCQYDQQGRMRLFRESMAKIPFQDRDVKNHPERIQYLAQLGACMIELKDILYSVVVGWRLTGSHHSSSGAASQSSITSGGRRGSTGGLASIAIYPTTTTSTSTASAAPTSAGGSSNQGLLDWIRKGGNPPLGLLSRIKDQVRRMLVAQANSSYPRPRHPAYQPPGPAASPTARMGGAVHVIKTRPSSSAPSSILHLNKPLNFKTGLMMGNVGTAFFTDTDTDTNTFTDTDTDTDDTLDPWMGSRFEGKLSTGIMSRGVVPTGTSAGSQNQSSSRSQGQHSLARILNMTGGDGETSMDDEEEGGGGTSSMTDGPLSTMPVPIPEGGSGDHHRRASFRSGVGAFEQVGDFGEEVNKKAGPVSTTTAMETDLEEFYHNPPSSSTSTSNSRQPQQHHHAGGTSFSTSSNQHQISLESDCDRILQAIERAVTMVDMVQWAVDQYGYMLYGIRPKFQKLLELELKIVYGSRLESLILPTTPPLSAPGFGNREESAQAVAASLGITVWDLYRWEGDSEPMPPLLHPAPASNSTSATRPPSGSVPGSGSNDSGGSGSGSERQLLPTYAFQVLENAQSATQLLREIIAQFPALPSPSVV</sequence>
<feature type="compositionally biased region" description="Low complexity" evidence="6">
    <location>
        <begin position="1660"/>
        <end position="1678"/>
    </location>
</feature>
<evidence type="ECO:0000313" key="9">
    <source>
        <dbReference type="Proteomes" id="UP001194696"/>
    </source>
</evidence>
<feature type="compositionally biased region" description="Acidic residues" evidence="6">
    <location>
        <begin position="313"/>
        <end position="322"/>
    </location>
</feature>
<proteinExistence type="predicted"/>
<dbReference type="PANTHER" id="PTHR33841">
    <property type="entry name" value="DNA METHYLTRANSFERASE YEEA-RELATED"/>
    <property type="match status" value="1"/>
</dbReference>